<organism evidence="1 2">
    <name type="scientific">Dyadobacter koreensis</name>
    <dbReference type="NCBI Taxonomy" id="408657"/>
    <lineage>
        <taxon>Bacteria</taxon>
        <taxon>Pseudomonadati</taxon>
        <taxon>Bacteroidota</taxon>
        <taxon>Cytophagia</taxon>
        <taxon>Cytophagales</taxon>
        <taxon>Spirosomataceae</taxon>
        <taxon>Dyadobacter</taxon>
    </lineage>
</organism>
<dbReference type="AlphaFoldDB" id="A0A1H6XXQ6"/>
<sequence length="120" mass="13917">MLFVHSQFTRVIPTENSLNIILKNTHFKEDLLAEKQKISLHIDYSNHEPILSVAFQEPFYDFQEKLTSGDFLKERGVWLKSYNIMIRLILADSVIGDEVSTRTFVLNSEESSKLKAVLEK</sequence>
<name>A0A1H6XXQ6_9BACT</name>
<dbReference type="Proteomes" id="UP000199532">
    <property type="component" value="Unassembled WGS sequence"/>
</dbReference>
<dbReference type="OrthoDB" id="961134at2"/>
<dbReference type="RefSeq" id="WP_090338147.1">
    <property type="nucleotide sequence ID" value="NZ_FNXY01000006.1"/>
</dbReference>
<evidence type="ECO:0000313" key="2">
    <source>
        <dbReference type="Proteomes" id="UP000199532"/>
    </source>
</evidence>
<keyword evidence="2" id="KW-1185">Reference proteome</keyword>
<evidence type="ECO:0000313" key="1">
    <source>
        <dbReference type="EMBL" id="SEJ31567.1"/>
    </source>
</evidence>
<proteinExistence type="predicted"/>
<accession>A0A1H6XXQ6</accession>
<protein>
    <submittedName>
        <fullName evidence="1">Uncharacterized protein</fullName>
    </submittedName>
</protein>
<gene>
    <name evidence="1" type="ORF">SAMN04487995_4155</name>
</gene>
<reference evidence="1 2" key="1">
    <citation type="submission" date="2016-10" db="EMBL/GenBank/DDBJ databases">
        <authorList>
            <person name="de Groot N.N."/>
        </authorList>
    </citation>
    <scope>NUCLEOTIDE SEQUENCE [LARGE SCALE GENOMIC DNA]</scope>
    <source>
        <strain evidence="1 2">DSM 19938</strain>
    </source>
</reference>
<dbReference type="EMBL" id="FNXY01000006">
    <property type="protein sequence ID" value="SEJ31567.1"/>
    <property type="molecule type" value="Genomic_DNA"/>
</dbReference>